<evidence type="ECO:0000256" key="10">
    <source>
        <dbReference type="NCBIfam" id="TIGR00187"/>
    </source>
</evidence>
<dbReference type="NCBIfam" id="TIGR00187">
    <property type="entry name" value="ribE"/>
    <property type="match status" value="1"/>
</dbReference>
<dbReference type="InterPro" id="IPR017938">
    <property type="entry name" value="Riboflavin_synthase-like_b-brl"/>
</dbReference>
<organism evidence="13">
    <name type="scientific">Desulfofervidus auxilii</name>
    <dbReference type="NCBI Taxonomy" id="1621989"/>
    <lineage>
        <taxon>Bacteria</taxon>
        <taxon>Pseudomonadati</taxon>
        <taxon>Thermodesulfobacteriota</taxon>
        <taxon>Candidatus Desulfofervidia</taxon>
        <taxon>Candidatus Desulfofervidales</taxon>
        <taxon>Candidatus Desulfofervidaceae</taxon>
        <taxon>Candidatus Desulfofervidus</taxon>
    </lineage>
</organism>
<comment type="subunit">
    <text evidence="4">Homotrimer.</text>
</comment>
<dbReference type="Pfam" id="PF00677">
    <property type="entry name" value="Lum_binding"/>
    <property type="match status" value="2"/>
</dbReference>
<gene>
    <name evidence="13" type="ORF">ENG63_00105</name>
</gene>
<dbReference type="FunFam" id="2.40.30.20:FF:000003">
    <property type="entry name" value="Riboflavin synthase, alpha subunit"/>
    <property type="match status" value="1"/>
</dbReference>
<evidence type="ECO:0000256" key="11">
    <source>
        <dbReference type="PROSITE-ProRule" id="PRU00524"/>
    </source>
</evidence>
<name>A0A7C0Y5N0_DESA2</name>
<evidence type="ECO:0000256" key="7">
    <source>
        <dbReference type="ARBA" id="ARBA00022619"/>
    </source>
</evidence>
<evidence type="ECO:0000256" key="1">
    <source>
        <dbReference type="ARBA" id="ARBA00000968"/>
    </source>
</evidence>
<feature type="domain" description="Lumazine-binding" evidence="12">
    <location>
        <begin position="1"/>
        <end position="96"/>
    </location>
</feature>
<dbReference type="NCBIfam" id="NF006767">
    <property type="entry name" value="PRK09289.1"/>
    <property type="match status" value="1"/>
</dbReference>
<dbReference type="InterPro" id="IPR023366">
    <property type="entry name" value="ATP_synth_asu-like_sf"/>
</dbReference>
<accession>A0A7C0Y5N0</accession>
<dbReference type="CDD" id="cd00402">
    <property type="entry name" value="Riboflavin_synthase_like"/>
    <property type="match status" value="1"/>
</dbReference>
<comment type="caution">
    <text evidence="13">The sequence shown here is derived from an EMBL/GenBank/DDBJ whole genome shotgun (WGS) entry which is preliminary data.</text>
</comment>
<comment type="catalytic activity">
    <reaction evidence="1">
        <text>2 6,7-dimethyl-8-(1-D-ribityl)lumazine + H(+) = 5-amino-6-(D-ribitylamino)uracil + riboflavin</text>
        <dbReference type="Rhea" id="RHEA:20772"/>
        <dbReference type="ChEBI" id="CHEBI:15378"/>
        <dbReference type="ChEBI" id="CHEBI:15934"/>
        <dbReference type="ChEBI" id="CHEBI:57986"/>
        <dbReference type="ChEBI" id="CHEBI:58201"/>
        <dbReference type="EC" id="2.5.1.9"/>
    </reaction>
</comment>
<feature type="repeat" description="Lumazine-binding" evidence="11">
    <location>
        <begin position="1"/>
        <end position="96"/>
    </location>
</feature>
<comment type="function">
    <text evidence="2">Catalyzes the dismutation of two molecules of 6,7-dimethyl-8-ribityllumazine, resulting in the formation of riboflavin and 5-amino-6-(D-ribitylamino)uracil.</text>
</comment>
<dbReference type="Proteomes" id="UP000886289">
    <property type="component" value="Unassembled WGS sequence"/>
</dbReference>
<protein>
    <recommendedName>
        <fullName evidence="6 10">Riboflavin synthase</fullName>
        <ecNumber evidence="5 10">2.5.1.9</ecNumber>
    </recommendedName>
</protein>
<dbReference type="SUPFAM" id="SSF63380">
    <property type="entry name" value="Riboflavin synthase domain-like"/>
    <property type="match status" value="2"/>
</dbReference>
<dbReference type="PANTHER" id="PTHR21098">
    <property type="entry name" value="RIBOFLAVIN SYNTHASE ALPHA CHAIN"/>
    <property type="match status" value="1"/>
</dbReference>
<dbReference type="PIRSF" id="PIRSF000498">
    <property type="entry name" value="Riboflavin_syn_A"/>
    <property type="match status" value="1"/>
</dbReference>
<evidence type="ECO:0000256" key="4">
    <source>
        <dbReference type="ARBA" id="ARBA00011233"/>
    </source>
</evidence>
<dbReference type="PROSITE" id="PS51177">
    <property type="entry name" value="LUMAZINE_BIND"/>
    <property type="match status" value="2"/>
</dbReference>
<evidence type="ECO:0000256" key="2">
    <source>
        <dbReference type="ARBA" id="ARBA00002803"/>
    </source>
</evidence>
<evidence type="ECO:0000256" key="9">
    <source>
        <dbReference type="ARBA" id="ARBA00022737"/>
    </source>
</evidence>
<dbReference type="GO" id="GO:0009231">
    <property type="term" value="P:riboflavin biosynthetic process"/>
    <property type="evidence" value="ECO:0007669"/>
    <property type="project" value="UniProtKB-KW"/>
</dbReference>
<feature type="domain" description="Lumazine-binding" evidence="12">
    <location>
        <begin position="97"/>
        <end position="193"/>
    </location>
</feature>
<evidence type="ECO:0000256" key="6">
    <source>
        <dbReference type="ARBA" id="ARBA00013950"/>
    </source>
</evidence>
<dbReference type="InterPro" id="IPR026017">
    <property type="entry name" value="Lumazine-bd_dom"/>
</dbReference>
<dbReference type="NCBIfam" id="NF009566">
    <property type="entry name" value="PRK13020.1"/>
    <property type="match status" value="1"/>
</dbReference>
<keyword evidence="9" id="KW-0677">Repeat</keyword>
<dbReference type="InterPro" id="IPR001783">
    <property type="entry name" value="Lumazine-bd"/>
</dbReference>
<keyword evidence="7" id="KW-0686">Riboflavin biosynthesis</keyword>
<evidence type="ECO:0000256" key="3">
    <source>
        <dbReference type="ARBA" id="ARBA00004887"/>
    </source>
</evidence>
<dbReference type="FunFam" id="2.40.30.20:FF:000004">
    <property type="entry name" value="Riboflavin synthase, alpha subunit"/>
    <property type="match status" value="1"/>
</dbReference>
<dbReference type="EMBL" id="DRBS01000006">
    <property type="protein sequence ID" value="HDD43250.1"/>
    <property type="molecule type" value="Genomic_DNA"/>
</dbReference>
<reference evidence="13" key="1">
    <citation type="journal article" date="2020" name="mSystems">
        <title>Genome- and Community-Level Interaction Insights into Carbon Utilization and Element Cycling Functions of Hydrothermarchaeota in Hydrothermal Sediment.</title>
        <authorList>
            <person name="Zhou Z."/>
            <person name="Liu Y."/>
            <person name="Xu W."/>
            <person name="Pan J."/>
            <person name="Luo Z.H."/>
            <person name="Li M."/>
        </authorList>
    </citation>
    <scope>NUCLEOTIDE SEQUENCE [LARGE SCALE GENOMIC DNA]</scope>
    <source>
        <strain evidence="13">HyVt-233</strain>
    </source>
</reference>
<dbReference type="PANTHER" id="PTHR21098:SF12">
    <property type="entry name" value="RIBOFLAVIN SYNTHASE"/>
    <property type="match status" value="1"/>
</dbReference>
<evidence type="ECO:0000256" key="5">
    <source>
        <dbReference type="ARBA" id="ARBA00012827"/>
    </source>
</evidence>
<keyword evidence="8 13" id="KW-0808">Transferase</keyword>
<evidence type="ECO:0000313" key="13">
    <source>
        <dbReference type="EMBL" id="HDD43250.1"/>
    </source>
</evidence>
<proteinExistence type="predicted"/>
<evidence type="ECO:0000259" key="12">
    <source>
        <dbReference type="PROSITE" id="PS51177"/>
    </source>
</evidence>
<dbReference type="GO" id="GO:0004746">
    <property type="term" value="F:riboflavin synthase activity"/>
    <property type="evidence" value="ECO:0007669"/>
    <property type="project" value="UniProtKB-UniRule"/>
</dbReference>
<dbReference type="Gene3D" id="2.40.30.20">
    <property type="match status" value="2"/>
</dbReference>
<sequence>MFTGLIEGKGKIIRFERSSYGAKIYLMPLFNLNKLKIGESIAVNGVCLTVVKKEKDIFIVEVSPETLSRTTFQFSHVGEEVNLERALRLGDRLGGHFVTGHVDTIGIIIARKERGTHFELTIQIPKEWIQYVVEKGSIAVDGVSLTVNQCFENNFTVNIIPHTAQVTILGKRKIGDKVNIETDLIGKYVAKLLAIREEKKLNENFLKEYGFW</sequence>
<dbReference type="EC" id="2.5.1.9" evidence="5 10"/>
<evidence type="ECO:0000256" key="8">
    <source>
        <dbReference type="ARBA" id="ARBA00022679"/>
    </source>
</evidence>
<comment type="pathway">
    <text evidence="3">Cofactor biosynthesis; riboflavin biosynthesis; riboflavin from 2-hydroxy-3-oxobutyl phosphate and 5-amino-6-(D-ribitylamino)uracil: step 2/2.</text>
</comment>
<feature type="repeat" description="Lumazine-binding" evidence="11">
    <location>
        <begin position="97"/>
        <end position="193"/>
    </location>
</feature>
<dbReference type="AlphaFoldDB" id="A0A7C0Y5N0"/>